<name>A0ABN9A8Y6_9NEOB</name>
<dbReference type="Proteomes" id="UP001162483">
    <property type="component" value="Unassembled WGS sequence"/>
</dbReference>
<keyword evidence="3" id="KW-1185">Reference proteome</keyword>
<accession>A0ABN9A8Y6</accession>
<gene>
    <name evidence="2" type="ORF">SPARVUS_LOCUS85187</name>
</gene>
<evidence type="ECO:0000313" key="2">
    <source>
        <dbReference type="EMBL" id="CAI9531922.1"/>
    </source>
</evidence>
<feature type="region of interest" description="Disordered" evidence="1">
    <location>
        <begin position="1"/>
        <end position="20"/>
    </location>
</feature>
<proteinExistence type="predicted"/>
<comment type="caution">
    <text evidence="2">The sequence shown here is derived from an EMBL/GenBank/DDBJ whole genome shotgun (WGS) entry which is preliminary data.</text>
</comment>
<dbReference type="EMBL" id="CATNWA010000031">
    <property type="protein sequence ID" value="CAI9531922.1"/>
    <property type="molecule type" value="Genomic_DNA"/>
</dbReference>
<sequence>MCPKRLQGGRTPSVPDCLGQWRSNRKWEPVKFGYLPPPPPRGANP</sequence>
<protein>
    <submittedName>
        <fullName evidence="2">Uncharacterized protein</fullName>
    </submittedName>
</protein>
<reference evidence="2" key="1">
    <citation type="submission" date="2023-05" db="EMBL/GenBank/DDBJ databases">
        <authorList>
            <person name="Stuckert A."/>
        </authorList>
    </citation>
    <scope>NUCLEOTIDE SEQUENCE</scope>
</reference>
<organism evidence="2 3">
    <name type="scientific">Staurois parvus</name>
    <dbReference type="NCBI Taxonomy" id="386267"/>
    <lineage>
        <taxon>Eukaryota</taxon>
        <taxon>Metazoa</taxon>
        <taxon>Chordata</taxon>
        <taxon>Craniata</taxon>
        <taxon>Vertebrata</taxon>
        <taxon>Euteleostomi</taxon>
        <taxon>Amphibia</taxon>
        <taxon>Batrachia</taxon>
        <taxon>Anura</taxon>
        <taxon>Neobatrachia</taxon>
        <taxon>Ranoidea</taxon>
        <taxon>Ranidae</taxon>
        <taxon>Staurois</taxon>
    </lineage>
</organism>
<evidence type="ECO:0000256" key="1">
    <source>
        <dbReference type="SAM" id="MobiDB-lite"/>
    </source>
</evidence>
<evidence type="ECO:0000313" key="3">
    <source>
        <dbReference type="Proteomes" id="UP001162483"/>
    </source>
</evidence>